<dbReference type="EMBL" id="FOJW01000012">
    <property type="protein sequence ID" value="SFB27379.1"/>
    <property type="molecule type" value="Genomic_DNA"/>
</dbReference>
<name>A0A1I0ZNJ5_9BACI</name>
<proteinExistence type="predicted"/>
<keyword evidence="3" id="KW-1185">Reference proteome</keyword>
<organism evidence="2 3">
    <name type="scientific">Lentibacillus halodurans</name>
    <dbReference type="NCBI Taxonomy" id="237679"/>
    <lineage>
        <taxon>Bacteria</taxon>
        <taxon>Bacillati</taxon>
        <taxon>Bacillota</taxon>
        <taxon>Bacilli</taxon>
        <taxon>Bacillales</taxon>
        <taxon>Bacillaceae</taxon>
        <taxon>Lentibacillus</taxon>
    </lineage>
</organism>
<evidence type="ECO:0000256" key="1">
    <source>
        <dbReference type="SAM" id="Coils"/>
    </source>
</evidence>
<dbReference type="AlphaFoldDB" id="A0A1I0ZNJ5"/>
<evidence type="ECO:0000313" key="2">
    <source>
        <dbReference type="EMBL" id="SFB27379.1"/>
    </source>
</evidence>
<accession>A0A1I0ZNJ5</accession>
<reference evidence="2 3" key="1">
    <citation type="submission" date="2016-10" db="EMBL/GenBank/DDBJ databases">
        <authorList>
            <person name="de Groot N.N."/>
        </authorList>
    </citation>
    <scope>NUCLEOTIDE SEQUENCE [LARGE SCALE GENOMIC DNA]</scope>
    <source>
        <strain evidence="2 3">CGMCC 1.3702</strain>
    </source>
</reference>
<keyword evidence="1" id="KW-0175">Coiled coil</keyword>
<dbReference type="Proteomes" id="UP000198642">
    <property type="component" value="Unassembled WGS sequence"/>
</dbReference>
<dbReference type="SUPFAM" id="SSF56059">
    <property type="entry name" value="Glutathione synthetase ATP-binding domain-like"/>
    <property type="match status" value="1"/>
</dbReference>
<dbReference type="GO" id="GO:0016874">
    <property type="term" value="F:ligase activity"/>
    <property type="evidence" value="ECO:0007669"/>
    <property type="project" value="UniProtKB-KW"/>
</dbReference>
<sequence>MNQSEKEKEMELVKRLMEKEAQAEKMDEVIKTNEKHLRHIEKSKKWQYAKPLQKVTGLFSNSKKRQNEYIMQLQEKLKETQQALNDSKEENRRLIMDSRKPDSNQIEQGVNTAKNNGNLLAYLSNLIRQKKEHEASYNYALRYAARVFMNEKKDFRNLVYASVMTGLKLEDIPEFMIRAGLTNDISLRPAVSFRTSLNMRMRQMQLSGSLPEWLLDHKMAAYMFADDIGIRRPWTSDRTYRMTDLPEKEGMVIKPADGAGSRGVYLVKHFNDIVDMKRSKKLDSWEELQSSMKQDLDSGWVDQDEWTIEELILEHDSQPASDIKFYCFYGKVGIILEIVRFPELKYCWWTATGERVRTGKYDQHLFKGKGVSLDEIEAASDISMKIPAPFIRIDFLRSGNELVFGEFTPKPGNYDEFDQTTDQWLGDYFVEAQGRLMSDLLEGTQFISFTQLTDKVNK</sequence>
<keyword evidence="2" id="KW-0436">Ligase</keyword>
<evidence type="ECO:0000313" key="3">
    <source>
        <dbReference type="Proteomes" id="UP000198642"/>
    </source>
</evidence>
<gene>
    <name evidence="2" type="ORF">SAMN04488072_112107</name>
</gene>
<protein>
    <submittedName>
        <fullName evidence="2">Glutathione synthase/RimK-type ligase, ATP-grasp superfamily</fullName>
    </submittedName>
</protein>
<feature type="coiled-coil region" evidence="1">
    <location>
        <begin position="63"/>
        <end position="97"/>
    </location>
</feature>
<dbReference type="Pfam" id="PF14305">
    <property type="entry name" value="ATPgrasp_TupA"/>
    <property type="match status" value="1"/>
</dbReference>
<dbReference type="STRING" id="237679.SAMN04488072_112107"/>
<dbReference type="InterPro" id="IPR029465">
    <property type="entry name" value="ATPgrasp_TupA"/>
</dbReference>